<dbReference type="PANTHER" id="PTHR43428">
    <property type="entry name" value="ARSENATE REDUCTASE"/>
    <property type="match status" value="1"/>
</dbReference>
<dbReference type="InterPro" id="IPR011991">
    <property type="entry name" value="ArsR-like_HTH"/>
</dbReference>
<dbReference type="InterPro" id="IPR023485">
    <property type="entry name" value="Ptyr_pPase"/>
</dbReference>
<accession>A0A6J5YJN8</accession>
<dbReference type="SUPFAM" id="SSF52788">
    <property type="entry name" value="Phosphotyrosine protein phosphatases I"/>
    <property type="match status" value="1"/>
</dbReference>
<dbReference type="SUPFAM" id="SSF46785">
    <property type="entry name" value="Winged helix' DNA-binding domain"/>
    <property type="match status" value="1"/>
</dbReference>
<dbReference type="Gene3D" id="1.10.10.10">
    <property type="entry name" value="Winged helix-like DNA-binding domain superfamily/Winged helix DNA-binding domain"/>
    <property type="match status" value="1"/>
</dbReference>
<protein>
    <submittedName>
        <fullName evidence="3">Unannotated protein</fullName>
    </submittedName>
</protein>
<dbReference type="AlphaFoldDB" id="A0A6J5YJN8"/>
<dbReference type="Pfam" id="PF01451">
    <property type="entry name" value="LMWPc"/>
    <property type="match status" value="1"/>
</dbReference>
<dbReference type="InterPro" id="IPR036388">
    <property type="entry name" value="WH-like_DNA-bd_sf"/>
</dbReference>
<gene>
    <name evidence="3" type="ORF">UFOPK1392_01630</name>
    <name evidence="4" type="ORF">UFOPK3733_01633</name>
</gene>
<dbReference type="Gene3D" id="3.40.50.2300">
    <property type="match status" value="1"/>
</dbReference>
<feature type="domain" description="Phosphotyrosine protein phosphatase I" evidence="2">
    <location>
        <begin position="79"/>
        <end position="199"/>
    </location>
</feature>
<proteinExistence type="predicted"/>
<keyword evidence="1" id="KW-0059">Arsenical resistance</keyword>
<dbReference type="InterPro" id="IPR036196">
    <property type="entry name" value="Ptyr_pPase_sf"/>
</dbReference>
<dbReference type="PANTHER" id="PTHR43428:SF1">
    <property type="entry name" value="ARSENATE REDUCTASE"/>
    <property type="match status" value="1"/>
</dbReference>
<name>A0A6J5YJN8_9ZZZZ</name>
<reference evidence="3" key="1">
    <citation type="submission" date="2020-05" db="EMBL/GenBank/DDBJ databases">
        <authorList>
            <person name="Chiriac C."/>
            <person name="Salcher M."/>
            <person name="Ghai R."/>
            <person name="Kavagutti S V."/>
        </authorList>
    </citation>
    <scope>NUCLEOTIDE SEQUENCE</scope>
</reference>
<sequence>MRLRIVEALGCCDRSPLELRRTLELDSNLLAHHLDVLEAVGITERFRSSGDGRRRYVHLRRDALDELIIAEVPLADSPLFICTANSARSQLAEALWRSITGGDCCSAGTHPAHAVDEGAIRAAERAGLDLTNAEPRLVTSIDTLPDLVITVCDRAHEELETKPSWLHWSIPDPIADGSNAAFDEVVAQLTDRIQTLRTTLRPVEALS</sequence>
<dbReference type="EMBL" id="CAEMXZ010000079">
    <property type="protein sequence ID" value="CAB4323868.1"/>
    <property type="molecule type" value="Genomic_DNA"/>
</dbReference>
<evidence type="ECO:0000313" key="4">
    <source>
        <dbReference type="EMBL" id="CAB4946756.1"/>
    </source>
</evidence>
<dbReference type="GO" id="GO:0046685">
    <property type="term" value="P:response to arsenic-containing substance"/>
    <property type="evidence" value="ECO:0007669"/>
    <property type="project" value="UniProtKB-KW"/>
</dbReference>
<dbReference type="InterPro" id="IPR036390">
    <property type="entry name" value="WH_DNA-bd_sf"/>
</dbReference>
<dbReference type="EMBL" id="CAFBNC010000097">
    <property type="protein sequence ID" value="CAB4946756.1"/>
    <property type="molecule type" value="Genomic_DNA"/>
</dbReference>
<evidence type="ECO:0000259" key="2">
    <source>
        <dbReference type="SMART" id="SM00226"/>
    </source>
</evidence>
<evidence type="ECO:0000313" key="3">
    <source>
        <dbReference type="EMBL" id="CAB4323868.1"/>
    </source>
</evidence>
<organism evidence="3">
    <name type="scientific">freshwater metagenome</name>
    <dbReference type="NCBI Taxonomy" id="449393"/>
    <lineage>
        <taxon>unclassified sequences</taxon>
        <taxon>metagenomes</taxon>
        <taxon>ecological metagenomes</taxon>
    </lineage>
</organism>
<dbReference type="SMART" id="SM00226">
    <property type="entry name" value="LMWPc"/>
    <property type="match status" value="1"/>
</dbReference>
<dbReference type="CDD" id="cd00090">
    <property type="entry name" value="HTH_ARSR"/>
    <property type="match status" value="1"/>
</dbReference>
<evidence type="ECO:0000256" key="1">
    <source>
        <dbReference type="ARBA" id="ARBA00022849"/>
    </source>
</evidence>